<reference evidence="2" key="1">
    <citation type="journal article" date="2007" name="Mol. Plant Pathol.">
        <title>Presence of two glycolytic gene clusters in a severe pathogenic line of Candidatus Phytoplasma asteris.</title>
        <authorList>
            <person name="Oshima K."/>
            <person name="Kakizawa S."/>
            <person name="Arashida R."/>
            <person name="Ishii Y."/>
            <person name="Hoshi A."/>
            <person name="Hayashi Y."/>
            <person name="Kagiwada S."/>
            <person name="Namba S."/>
        </authorList>
    </citation>
    <scope>NUCLEOTIDE SEQUENCE</scope>
    <source>
        <strain evidence="2">Onion yellows</strain>
    </source>
</reference>
<sequence length="62" mass="7236">MIDSYFTKDQENLVEFLDVLWQIMVSFMLFLTSFEDSQSCYGSQSVLFKAIAKLLKSLKMLL</sequence>
<keyword evidence="1" id="KW-0472">Membrane</keyword>
<proteinExistence type="predicted"/>
<dbReference type="AlphaFoldDB" id="A6QKM0"/>
<keyword evidence="1" id="KW-1133">Transmembrane helix</keyword>
<evidence type="ECO:0000256" key="1">
    <source>
        <dbReference type="SAM" id="Phobius"/>
    </source>
</evidence>
<organism evidence="2">
    <name type="scientific">Onion yellows phytoplasma OY-W</name>
    <dbReference type="NCBI Taxonomy" id="428984"/>
    <lineage>
        <taxon>Bacteria</taxon>
        <taxon>Bacillati</taxon>
        <taxon>Mycoplasmatota</taxon>
        <taxon>Mollicutes</taxon>
        <taxon>Acholeplasmatales</taxon>
        <taxon>Acholeplasmataceae</taxon>
        <taxon>Candidatus Phytoplasma</taxon>
        <taxon>16SrI (Aster yellows group)</taxon>
    </lineage>
</organism>
<dbReference type="EMBL" id="AP009356">
    <property type="protein sequence ID" value="BAF73506.1"/>
    <property type="molecule type" value="Genomic_DNA"/>
</dbReference>
<evidence type="ECO:0000313" key="2">
    <source>
        <dbReference type="EMBL" id="BAF73506.1"/>
    </source>
</evidence>
<feature type="transmembrane region" description="Helical" evidence="1">
    <location>
        <begin position="12"/>
        <end position="34"/>
    </location>
</feature>
<accession>A6QKM0</accession>
<keyword evidence="1" id="KW-0812">Transmembrane</keyword>
<name>A6QKM0_ONYPH</name>
<protein>
    <submittedName>
        <fullName evidence="2">Uncharacterized protein</fullName>
    </submittedName>
</protein>